<sequence>MQLSREELSKLDSIIENYVDDTTSKEAEVIETYLNKLDSLERELLIDIYFNFSRKATDEESKIIDEHKVKLFNLLSDKGYIKVKTTPRVEQRLNNEKKEKLNRYRYLREQLNRLYDLLVELHEKQQNKSHVQTMDYTREKVTCSRTKYDFTGTNLLAKIQETEKKIVLLNSEIEKEEEKLLSAIDKIEDIRLRYIFWNRYFMLEDWENVAKLVGLKTPQYCMKLHNEYLEELDI</sequence>
<feature type="coiled-coil region" evidence="1">
    <location>
        <begin position="90"/>
        <end position="128"/>
    </location>
</feature>
<dbReference type="OrthoDB" id="2987558at2"/>
<evidence type="ECO:0000313" key="2">
    <source>
        <dbReference type="EMBL" id="KXB60266.1"/>
    </source>
</evidence>
<dbReference type="RefSeq" id="WP_060914047.1">
    <property type="nucleotide sequence ID" value="NZ_KQ959954.1"/>
</dbReference>
<dbReference type="EMBL" id="LSDC01000058">
    <property type="protein sequence ID" value="KXB60266.1"/>
    <property type="molecule type" value="Genomic_DNA"/>
</dbReference>
<reference evidence="3" key="1">
    <citation type="submission" date="2016-01" db="EMBL/GenBank/DDBJ databases">
        <authorList>
            <person name="Mitreva M."/>
            <person name="Pepin K.H."/>
            <person name="Mihindukulasuriya K.A."/>
            <person name="Fulton R."/>
            <person name="Fronick C."/>
            <person name="O'Laughlin M."/>
            <person name="Miner T."/>
            <person name="Herter B."/>
            <person name="Rosa B.A."/>
            <person name="Cordes M."/>
            <person name="Tomlinson C."/>
            <person name="Wollam A."/>
            <person name="Palsikar V.B."/>
            <person name="Mardis E.R."/>
            <person name="Wilson R.K."/>
        </authorList>
    </citation>
    <scope>NUCLEOTIDE SEQUENCE [LARGE SCALE GENOMIC DNA]</scope>
    <source>
        <strain evidence="3">DNF01167</strain>
    </source>
</reference>
<name>A0A133ZXU9_9BACL</name>
<organism evidence="2 3">
    <name type="scientific">Gemella haemolysans</name>
    <dbReference type="NCBI Taxonomy" id="1379"/>
    <lineage>
        <taxon>Bacteria</taxon>
        <taxon>Bacillati</taxon>
        <taxon>Bacillota</taxon>
        <taxon>Bacilli</taxon>
        <taxon>Bacillales</taxon>
        <taxon>Gemellaceae</taxon>
        <taxon>Gemella</taxon>
    </lineage>
</organism>
<dbReference type="Proteomes" id="UP000070355">
    <property type="component" value="Unassembled WGS sequence"/>
</dbReference>
<evidence type="ECO:0000313" key="3">
    <source>
        <dbReference type="Proteomes" id="UP000070355"/>
    </source>
</evidence>
<protein>
    <recommendedName>
        <fullName evidence="4">DUF1492 domain-containing protein</fullName>
    </recommendedName>
</protein>
<keyword evidence="1" id="KW-0175">Coiled coil</keyword>
<feature type="coiled-coil region" evidence="1">
    <location>
        <begin position="159"/>
        <end position="193"/>
    </location>
</feature>
<dbReference type="AlphaFoldDB" id="A0A133ZXU9"/>
<evidence type="ECO:0008006" key="4">
    <source>
        <dbReference type="Google" id="ProtNLM"/>
    </source>
</evidence>
<comment type="caution">
    <text evidence="2">The sequence shown here is derived from an EMBL/GenBank/DDBJ whole genome shotgun (WGS) entry which is preliminary data.</text>
</comment>
<gene>
    <name evidence="2" type="ORF">HMPREF3186_00850</name>
</gene>
<dbReference type="PATRIC" id="fig|1379.3.peg.832"/>
<accession>A0A133ZXU9</accession>
<evidence type="ECO:0000256" key="1">
    <source>
        <dbReference type="SAM" id="Coils"/>
    </source>
</evidence>
<proteinExistence type="predicted"/>